<reference evidence="3" key="5">
    <citation type="journal article" date="2021" name="G3 (Bethesda)">
        <title>Aegilops tauschii genome assembly Aet v5.0 features greater sequence contiguity and improved annotation.</title>
        <authorList>
            <person name="Wang L."/>
            <person name="Zhu T."/>
            <person name="Rodriguez J.C."/>
            <person name="Deal K.R."/>
            <person name="Dubcovsky J."/>
            <person name="McGuire P.E."/>
            <person name="Lux T."/>
            <person name="Spannagl M."/>
            <person name="Mayer K.F.X."/>
            <person name="Baldrich P."/>
            <person name="Meyers B.C."/>
            <person name="Huo N."/>
            <person name="Gu Y.Q."/>
            <person name="Zhou H."/>
            <person name="Devos K.M."/>
            <person name="Bennetzen J.L."/>
            <person name="Unver T."/>
            <person name="Budak H."/>
            <person name="Gulick P.J."/>
            <person name="Galiba G."/>
            <person name="Kalapos B."/>
            <person name="Nelson D.R."/>
            <person name="Li P."/>
            <person name="You F.M."/>
            <person name="Luo M.C."/>
            <person name="Dvorak J."/>
        </authorList>
    </citation>
    <scope>NUCLEOTIDE SEQUENCE [LARGE SCALE GENOMIC DNA]</scope>
    <source>
        <strain evidence="3">cv. AL8/78</strain>
    </source>
</reference>
<protein>
    <recommendedName>
        <fullName evidence="2">DUF7378 domain-containing protein</fullName>
    </recommendedName>
</protein>
<feature type="transmembrane region" description="Helical" evidence="1">
    <location>
        <begin position="221"/>
        <end position="241"/>
    </location>
</feature>
<reference evidence="4" key="2">
    <citation type="journal article" date="2017" name="Nat. Plants">
        <title>The Aegilops tauschii genome reveals multiple impacts of transposons.</title>
        <authorList>
            <person name="Zhao G."/>
            <person name="Zou C."/>
            <person name="Li K."/>
            <person name="Wang K."/>
            <person name="Li T."/>
            <person name="Gao L."/>
            <person name="Zhang X."/>
            <person name="Wang H."/>
            <person name="Yang Z."/>
            <person name="Liu X."/>
            <person name="Jiang W."/>
            <person name="Mao L."/>
            <person name="Kong X."/>
            <person name="Jiao Y."/>
            <person name="Jia J."/>
        </authorList>
    </citation>
    <scope>NUCLEOTIDE SEQUENCE [LARGE SCALE GENOMIC DNA]</scope>
    <source>
        <strain evidence="4">cv. AL8/78</strain>
    </source>
</reference>
<feature type="domain" description="DUF7378" evidence="2">
    <location>
        <begin position="131"/>
        <end position="273"/>
    </location>
</feature>
<feature type="transmembrane region" description="Helical" evidence="1">
    <location>
        <begin position="145"/>
        <end position="167"/>
    </location>
</feature>
<dbReference type="Gramene" id="AET3Gv20219400.1">
    <property type="protein sequence ID" value="AET3Gv20219400.1"/>
    <property type="gene ID" value="AET3Gv20219400"/>
</dbReference>
<dbReference type="AlphaFoldDB" id="A0A453E4H1"/>
<keyword evidence="4" id="KW-1185">Reference proteome</keyword>
<evidence type="ECO:0000256" key="1">
    <source>
        <dbReference type="SAM" id="Phobius"/>
    </source>
</evidence>
<keyword evidence="1" id="KW-1133">Transmembrane helix</keyword>
<accession>A0A453E4H1</accession>
<sequence>IEDRAVHIYPRPLHILSQTPYKKKRIPDFCLLKSLPVQSRRNSPSDLPLLSSTRRVCFAPIRGGGQQIKDTLQHTLKSCPVPNQERRHLLPGIMAPSASTGQKVNLKGYKTLPHAIQLVTMMSGTSSASTLTIGDQNKKFKVSRALTWMVVICIPATFIAITAGSAYRMYNKPIWAAGFPSRLPVVLMLGAYLAVVNLALGYLTLYLPQAPFAVWKALDDVGLRLIGLAVILISGPVLLSAQAWLHIIWACLLAVLIAAILAFCVCLARTYRK</sequence>
<keyword evidence="1" id="KW-0812">Transmembrane</keyword>
<feature type="transmembrane region" description="Helical" evidence="1">
    <location>
        <begin position="187"/>
        <end position="209"/>
    </location>
</feature>
<reference evidence="3" key="3">
    <citation type="journal article" date="2017" name="Nature">
        <title>Genome sequence of the progenitor of the wheat D genome Aegilops tauschii.</title>
        <authorList>
            <person name="Luo M.C."/>
            <person name="Gu Y.Q."/>
            <person name="Puiu D."/>
            <person name="Wang H."/>
            <person name="Twardziok S.O."/>
            <person name="Deal K.R."/>
            <person name="Huo N."/>
            <person name="Zhu T."/>
            <person name="Wang L."/>
            <person name="Wang Y."/>
            <person name="McGuire P.E."/>
            <person name="Liu S."/>
            <person name="Long H."/>
            <person name="Ramasamy R.K."/>
            <person name="Rodriguez J.C."/>
            <person name="Van S.L."/>
            <person name="Yuan L."/>
            <person name="Wang Z."/>
            <person name="Xia Z."/>
            <person name="Xiao L."/>
            <person name="Anderson O.D."/>
            <person name="Ouyang S."/>
            <person name="Liang Y."/>
            <person name="Zimin A.V."/>
            <person name="Pertea G."/>
            <person name="Qi P."/>
            <person name="Bennetzen J.L."/>
            <person name="Dai X."/>
            <person name="Dawson M.W."/>
            <person name="Muller H.G."/>
            <person name="Kugler K."/>
            <person name="Rivarola-Duarte L."/>
            <person name="Spannagl M."/>
            <person name="Mayer K.F.X."/>
            <person name="Lu F.H."/>
            <person name="Bevan M.W."/>
            <person name="Leroy P."/>
            <person name="Li P."/>
            <person name="You F.M."/>
            <person name="Sun Q."/>
            <person name="Liu Z."/>
            <person name="Lyons E."/>
            <person name="Wicker T."/>
            <person name="Salzberg S.L."/>
            <person name="Devos K.M."/>
            <person name="Dvorak J."/>
        </authorList>
    </citation>
    <scope>NUCLEOTIDE SEQUENCE [LARGE SCALE GENOMIC DNA]</scope>
    <source>
        <strain evidence="3">cv. AL8/78</strain>
    </source>
</reference>
<dbReference type="Pfam" id="PF24095">
    <property type="entry name" value="DUF7378"/>
    <property type="match status" value="1"/>
</dbReference>
<evidence type="ECO:0000259" key="2">
    <source>
        <dbReference type="Pfam" id="PF24095"/>
    </source>
</evidence>
<organism evidence="3 4">
    <name type="scientific">Aegilops tauschii subsp. strangulata</name>
    <name type="common">Goatgrass</name>
    <dbReference type="NCBI Taxonomy" id="200361"/>
    <lineage>
        <taxon>Eukaryota</taxon>
        <taxon>Viridiplantae</taxon>
        <taxon>Streptophyta</taxon>
        <taxon>Embryophyta</taxon>
        <taxon>Tracheophyta</taxon>
        <taxon>Spermatophyta</taxon>
        <taxon>Magnoliopsida</taxon>
        <taxon>Liliopsida</taxon>
        <taxon>Poales</taxon>
        <taxon>Poaceae</taxon>
        <taxon>BOP clade</taxon>
        <taxon>Pooideae</taxon>
        <taxon>Triticodae</taxon>
        <taxon>Triticeae</taxon>
        <taxon>Triticinae</taxon>
        <taxon>Aegilops</taxon>
    </lineage>
</organism>
<name>A0A453E4H1_AEGTS</name>
<proteinExistence type="predicted"/>
<evidence type="ECO:0000313" key="4">
    <source>
        <dbReference type="Proteomes" id="UP000015105"/>
    </source>
</evidence>
<dbReference type="Proteomes" id="UP000015105">
    <property type="component" value="Chromosome 3D"/>
</dbReference>
<dbReference type="InterPro" id="IPR055802">
    <property type="entry name" value="DUF7378"/>
</dbReference>
<reference evidence="4" key="1">
    <citation type="journal article" date="2014" name="Science">
        <title>Ancient hybridizations among the ancestral genomes of bread wheat.</title>
        <authorList>
            <consortium name="International Wheat Genome Sequencing Consortium,"/>
            <person name="Marcussen T."/>
            <person name="Sandve S.R."/>
            <person name="Heier L."/>
            <person name="Spannagl M."/>
            <person name="Pfeifer M."/>
            <person name="Jakobsen K.S."/>
            <person name="Wulff B.B."/>
            <person name="Steuernagel B."/>
            <person name="Mayer K.F."/>
            <person name="Olsen O.A."/>
        </authorList>
    </citation>
    <scope>NUCLEOTIDE SEQUENCE [LARGE SCALE GENOMIC DNA]</scope>
    <source>
        <strain evidence="4">cv. AL8/78</strain>
    </source>
</reference>
<keyword evidence="1" id="KW-0472">Membrane</keyword>
<feature type="transmembrane region" description="Helical" evidence="1">
    <location>
        <begin position="247"/>
        <end position="268"/>
    </location>
</feature>
<dbReference type="EnsemblPlants" id="AET3Gv20219400.1">
    <property type="protein sequence ID" value="AET3Gv20219400.1"/>
    <property type="gene ID" value="AET3Gv20219400"/>
</dbReference>
<reference evidence="3" key="4">
    <citation type="submission" date="2019-03" db="UniProtKB">
        <authorList>
            <consortium name="EnsemblPlants"/>
        </authorList>
    </citation>
    <scope>IDENTIFICATION</scope>
</reference>
<evidence type="ECO:0000313" key="3">
    <source>
        <dbReference type="EnsemblPlants" id="AET3Gv20219400.1"/>
    </source>
</evidence>